<evidence type="ECO:0000256" key="1">
    <source>
        <dbReference type="SAM" id="SignalP"/>
    </source>
</evidence>
<dbReference type="Proteomes" id="UP000252081">
    <property type="component" value="Unassembled WGS sequence"/>
</dbReference>
<dbReference type="OrthoDB" id="9793489at2"/>
<proteinExistence type="predicted"/>
<name>A0A366KTI5_9SPHI</name>
<protein>
    <submittedName>
        <fullName evidence="3">Serine hydrolase</fullName>
    </submittedName>
</protein>
<evidence type="ECO:0000313" key="3">
    <source>
        <dbReference type="EMBL" id="RBQ04539.1"/>
    </source>
</evidence>
<organism evidence="3 4">
    <name type="scientific">Pedobacter miscanthi</name>
    <dbReference type="NCBI Taxonomy" id="2259170"/>
    <lineage>
        <taxon>Bacteria</taxon>
        <taxon>Pseudomonadati</taxon>
        <taxon>Bacteroidota</taxon>
        <taxon>Sphingobacteriia</taxon>
        <taxon>Sphingobacteriales</taxon>
        <taxon>Sphingobacteriaceae</taxon>
        <taxon>Pedobacter</taxon>
    </lineage>
</organism>
<dbReference type="SUPFAM" id="SSF56601">
    <property type="entry name" value="beta-lactamase/transpeptidase-like"/>
    <property type="match status" value="1"/>
</dbReference>
<dbReference type="Gene3D" id="3.40.710.10">
    <property type="entry name" value="DD-peptidase/beta-lactamase superfamily"/>
    <property type="match status" value="1"/>
</dbReference>
<dbReference type="RefSeq" id="WP_113950235.1">
    <property type="nucleotide sequence ID" value="NZ_QNQU01000016.1"/>
</dbReference>
<dbReference type="InterPro" id="IPR001466">
    <property type="entry name" value="Beta-lactam-related"/>
</dbReference>
<keyword evidence="1" id="KW-0732">Signal</keyword>
<evidence type="ECO:0000313" key="4">
    <source>
        <dbReference type="Proteomes" id="UP000252081"/>
    </source>
</evidence>
<keyword evidence="4" id="KW-1185">Reference proteome</keyword>
<dbReference type="PANTHER" id="PTHR46825:SF9">
    <property type="entry name" value="BETA-LACTAMASE-RELATED DOMAIN-CONTAINING PROTEIN"/>
    <property type="match status" value="1"/>
</dbReference>
<gene>
    <name evidence="3" type="ORF">DRW42_18060</name>
</gene>
<evidence type="ECO:0000259" key="2">
    <source>
        <dbReference type="Pfam" id="PF00144"/>
    </source>
</evidence>
<dbReference type="AlphaFoldDB" id="A0A366KTI5"/>
<sequence length="351" mass="39192">MNKHYKSTTVIFLITFLTGLQTFAQNNRAAALINTFLEEANRSGVFNGNILIADHGEVIVRKAIGYADASKNIPLTTSYRFHIGSVSKEFDAVGIMMLQEQGKLSINDKVSKFFPELHAWAKKISVKNLLQYTSGLPDIKYQTVHSDADNWKDLQRLQKLDFEPGISYAYNNNNTFLRRQIIEKITGISFNQFVLQDMLKVAGIKNGVLDPSETDSLIARSFNNDFKQDGLEVPISGWTCLTIDDLYKWSQCINNFCLINPASTHKIITPVSIDKQSGLGGGRMKGNRVITHTHDGTALHYQALELTDATKGRAIIILSNQRQGNVYDIATAIQAILDNKPYQALSKNSSK</sequence>
<dbReference type="PANTHER" id="PTHR46825">
    <property type="entry name" value="D-ALANYL-D-ALANINE-CARBOXYPEPTIDASE/ENDOPEPTIDASE AMPH"/>
    <property type="match status" value="1"/>
</dbReference>
<accession>A0A366KTI5</accession>
<dbReference type="Pfam" id="PF00144">
    <property type="entry name" value="Beta-lactamase"/>
    <property type="match status" value="1"/>
</dbReference>
<dbReference type="GO" id="GO:0016787">
    <property type="term" value="F:hydrolase activity"/>
    <property type="evidence" value="ECO:0007669"/>
    <property type="project" value="UniProtKB-KW"/>
</dbReference>
<dbReference type="InterPro" id="IPR050491">
    <property type="entry name" value="AmpC-like"/>
</dbReference>
<feature type="domain" description="Beta-lactamase-related" evidence="2">
    <location>
        <begin position="31"/>
        <end position="334"/>
    </location>
</feature>
<keyword evidence="3" id="KW-0378">Hydrolase</keyword>
<feature type="chain" id="PRO_5016769908" evidence="1">
    <location>
        <begin position="25"/>
        <end position="351"/>
    </location>
</feature>
<reference evidence="3 4" key="1">
    <citation type="submission" date="2018-07" db="EMBL/GenBank/DDBJ databases">
        <title>A draft genome of a endophytic bacteria, a new species of Pedobacter.</title>
        <authorList>
            <person name="Zhang Z.D."/>
            <person name="Chen Z.J."/>
        </authorList>
    </citation>
    <scope>NUCLEOTIDE SEQUENCE [LARGE SCALE GENOMIC DNA]</scope>
    <source>
        <strain evidence="3 4">RS10</strain>
    </source>
</reference>
<dbReference type="InterPro" id="IPR012338">
    <property type="entry name" value="Beta-lactam/transpept-like"/>
</dbReference>
<dbReference type="EMBL" id="QNQU01000016">
    <property type="protein sequence ID" value="RBQ04539.1"/>
    <property type="molecule type" value="Genomic_DNA"/>
</dbReference>
<comment type="caution">
    <text evidence="3">The sequence shown here is derived from an EMBL/GenBank/DDBJ whole genome shotgun (WGS) entry which is preliminary data.</text>
</comment>
<feature type="signal peptide" evidence="1">
    <location>
        <begin position="1"/>
        <end position="24"/>
    </location>
</feature>